<dbReference type="Proteomes" id="UP001497480">
    <property type="component" value="Unassembled WGS sequence"/>
</dbReference>
<organism evidence="1 2">
    <name type="scientific">Lupinus luteus</name>
    <name type="common">European yellow lupine</name>
    <dbReference type="NCBI Taxonomy" id="3873"/>
    <lineage>
        <taxon>Eukaryota</taxon>
        <taxon>Viridiplantae</taxon>
        <taxon>Streptophyta</taxon>
        <taxon>Embryophyta</taxon>
        <taxon>Tracheophyta</taxon>
        <taxon>Spermatophyta</taxon>
        <taxon>Magnoliopsida</taxon>
        <taxon>eudicotyledons</taxon>
        <taxon>Gunneridae</taxon>
        <taxon>Pentapetalae</taxon>
        <taxon>rosids</taxon>
        <taxon>fabids</taxon>
        <taxon>Fabales</taxon>
        <taxon>Fabaceae</taxon>
        <taxon>Papilionoideae</taxon>
        <taxon>50 kb inversion clade</taxon>
        <taxon>genistoids sensu lato</taxon>
        <taxon>core genistoids</taxon>
        <taxon>Genisteae</taxon>
        <taxon>Lupinus</taxon>
    </lineage>
</organism>
<comment type="caution">
    <text evidence="1">The sequence shown here is derived from an EMBL/GenBank/DDBJ whole genome shotgun (WGS) entry which is preliminary data.</text>
</comment>
<keyword evidence="2" id="KW-1185">Reference proteome</keyword>
<accession>A0AAV1X5J6</accession>
<dbReference type="AlphaFoldDB" id="A0AAV1X5J6"/>
<sequence>MEHDTHGLIDDVFAMHQIEEPLSSDVESNPQAGENNNKFHQLVKENDQMLYPNCKKYSKLSFVIHLYHLKCLHGWSDKSFSMLLELLSDALPEGNIQRKS</sequence>
<protein>
    <submittedName>
        <fullName evidence="1">Uncharacterized protein</fullName>
    </submittedName>
</protein>
<dbReference type="EMBL" id="CAXHTB010000012">
    <property type="protein sequence ID" value="CAL0316903.1"/>
    <property type="molecule type" value="Genomic_DNA"/>
</dbReference>
<name>A0AAV1X5J6_LUPLU</name>
<evidence type="ECO:0000313" key="2">
    <source>
        <dbReference type="Proteomes" id="UP001497480"/>
    </source>
</evidence>
<evidence type="ECO:0000313" key="1">
    <source>
        <dbReference type="EMBL" id="CAL0316903.1"/>
    </source>
</evidence>
<reference evidence="1 2" key="1">
    <citation type="submission" date="2024-03" db="EMBL/GenBank/DDBJ databases">
        <authorList>
            <person name="Martinez-Hernandez J."/>
        </authorList>
    </citation>
    <scope>NUCLEOTIDE SEQUENCE [LARGE SCALE GENOMIC DNA]</scope>
</reference>
<proteinExistence type="predicted"/>
<gene>
    <name evidence="1" type="ORF">LLUT_LOCUS17963</name>
</gene>